<gene>
    <name evidence="2" type="ORF">MM415B01383_0010</name>
    <name evidence="1" type="ORF">TM448A00757_0012</name>
    <name evidence="3" type="ORF">TM448B00909_0012</name>
</gene>
<accession>A0A6H1ZK32</accession>
<dbReference type="EMBL" id="MT144063">
    <property type="protein sequence ID" value="QJA47924.1"/>
    <property type="molecule type" value="Genomic_DNA"/>
</dbReference>
<organism evidence="1">
    <name type="scientific">viral metagenome</name>
    <dbReference type="NCBI Taxonomy" id="1070528"/>
    <lineage>
        <taxon>unclassified sequences</taxon>
        <taxon>metagenomes</taxon>
        <taxon>organismal metagenomes</taxon>
    </lineage>
</organism>
<name>A0A6H1ZK32_9ZZZZ</name>
<dbReference type="AlphaFoldDB" id="A0A6H1ZK32"/>
<evidence type="ECO:0000313" key="1">
    <source>
        <dbReference type="EMBL" id="QJA47924.1"/>
    </source>
</evidence>
<dbReference type="EMBL" id="MT144672">
    <property type="protein sequence ID" value="QJH97065.1"/>
    <property type="molecule type" value="Genomic_DNA"/>
</dbReference>
<reference evidence="1" key="1">
    <citation type="submission" date="2020-03" db="EMBL/GenBank/DDBJ databases">
        <title>The deep terrestrial virosphere.</title>
        <authorList>
            <person name="Holmfeldt K."/>
            <person name="Nilsson E."/>
            <person name="Simone D."/>
            <person name="Lopez-Fernandez M."/>
            <person name="Wu X."/>
            <person name="de Brujin I."/>
            <person name="Lundin D."/>
            <person name="Andersson A."/>
            <person name="Bertilsson S."/>
            <person name="Dopson M."/>
        </authorList>
    </citation>
    <scope>NUCLEOTIDE SEQUENCE</scope>
    <source>
        <strain evidence="2">MM415B01383</strain>
        <strain evidence="1">TM448A00757</strain>
        <strain evidence="3">TM448B00909</strain>
    </source>
</reference>
<proteinExistence type="predicted"/>
<evidence type="ECO:0000313" key="2">
    <source>
        <dbReference type="EMBL" id="QJA58914.1"/>
    </source>
</evidence>
<protein>
    <submittedName>
        <fullName evidence="1">Uncharacterized protein</fullName>
    </submittedName>
</protein>
<dbReference type="EMBL" id="MT141346">
    <property type="protein sequence ID" value="QJA58914.1"/>
    <property type="molecule type" value="Genomic_DNA"/>
</dbReference>
<sequence length="138" mass="14719">MTAVASTAQMTVKAPIPTKVYAKGDVLFVQNGADFRMVARVGEMGKLAVSQEYPRGAFAAQNMDWAQDREGVANYMATAINAFPVLRRRVAAVETANADLAAKLAVAKEALKRSASLDAGYVAALVNELELCLGRNKV</sequence>
<evidence type="ECO:0000313" key="3">
    <source>
        <dbReference type="EMBL" id="QJH97065.1"/>
    </source>
</evidence>